<protein>
    <submittedName>
        <fullName evidence="2">Uncharacterized protein</fullName>
    </submittedName>
</protein>
<feature type="non-terminal residue" evidence="2">
    <location>
        <position position="51"/>
    </location>
</feature>
<accession>A0A1Y2HF78</accession>
<dbReference type="Proteomes" id="UP000193411">
    <property type="component" value="Unassembled WGS sequence"/>
</dbReference>
<feature type="compositionally biased region" description="Basic and acidic residues" evidence="1">
    <location>
        <begin position="1"/>
        <end position="10"/>
    </location>
</feature>
<feature type="region of interest" description="Disordered" evidence="1">
    <location>
        <begin position="1"/>
        <end position="27"/>
    </location>
</feature>
<evidence type="ECO:0000313" key="2">
    <source>
        <dbReference type="EMBL" id="ORZ33205.1"/>
    </source>
</evidence>
<evidence type="ECO:0000256" key="1">
    <source>
        <dbReference type="SAM" id="MobiDB-lite"/>
    </source>
</evidence>
<proteinExistence type="predicted"/>
<organism evidence="2 3">
    <name type="scientific">Catenaria anguillulae PL171</name>
    <dbReference type="NCBI Taxonomy" id="765915"/>
    <lineage>
        <taxon>Eukaryota</taxon>
        <taxon>Fungi</taxon>
        <taxon>Fungi incertae sedis</taxon>
        <taxon>Blastocladiomycota</taxon>
        <taxon>Blastocladiomycetes</taxon>
        <taxon>Blastocladiales</taxon>
        <taxon>Catenariaceae</taxon>
        <taxon>Catenaria</taxon>
    </lineage>
</organism>
<keyword evidence="3" id="KW-1185">Reference proteome</keyword>
<dbReference type="EMBL" id="MCFL01000037">
    <property type="protein sequence ID" value="ORZ33205.1"/>
    <property type="molecule type" value="Genomic_DNA"/>
</dbReference>
<gene>
    <name evidence="2" type="ORF">BCR44DRAFT_1438534</name>
</gene>
<evidence type="ECO:0000313" key="3">
    <source>
        <dbReference type="Proteomes" id="UP000193411"/>
    </source>
</evidence>
<dbReference type="AlphaFoldDB" id="A0A1Y2HF78"/>
<reference evidence="2 3" key="1">
    <citation type="submission" date="2016-07" db="EMBL/GenBank/DDBJ databases">
        <title>Pervasive Adenine N6-methylation of Active Genes in Fungi.</title>
        <authorList>
            <consortium name="DOE Joint Genome Institute"/>
            <person name="Mondo S.J."/>
            <person name="Dannebaum R.O."/>
            <person name="Kuo R.C."/>
            <person name="Labutti K."/>
            <person name="Haridas S."/>
            <person name="Kuo A."/>
            <person name="Salamov A."/>
            <person name="Ahrendt S.R."/>
            <person name="Lipzen A."/>
            <person name="Sullivan W."/>
            <person name="Andreopoulos W.B."/>
            <person name="Clum A."/>
            <person name="Lindquist E."/>
            <person name="Daum C."/>
            <person name="Ramamoorthy G.K."/>
            <person name="Gryganskyi A."/>
            <person name="Culley D."/>
            <person name="Magnuson J.K."/>
            <person name="James T.Y."/>
            <person name="O'Malley M.A."/>
            <person name="Stajich J.E."/>
            <person name="Spatafora J.W."/>
            <person name="Visel A."/>
            <person name="Grigoriev I.V."/>
        </authorList>
    </citation>
    <scope>NUCLEOTIDE SEQUENCE [LARGE SCALE GENOMIC DNA]</scope>
    <source>
        <strain evidence="2 3">PL171</strain>
    </source>
</reference>
<sequence>MEDEARRSAEEDGLAASPAPAPNDGDLMVGAGRVASCSWRSAGMLNAQSIM</sequence>
<name>A0A1Y2HF78_9FUNG</name>
<comment type="caution">
    <text evidence="2">The sequence shown here is derived from an EMBL/GenBank/DDBJ whole genome shotgun (WGS) entry which is preliminary data.</text>
</comment>